<evidence type="ECO:0000313" key="2">
    <source>
        <dbReference type="Proteomes" id="UP001285521"/>
    </source>
</evidence>
<sequence length="182" mass="19316">MKDERRRSTRIFFAVVAILLLTAAGVAVWKAASQSNVGEPVTQEDAEILLEETVAYAKAGDYDGLCRSLATEPSVCRQLAEDARAQAPSTGGAHPAVTGFTADAGQFSLNRVSVLHLRGTRADGTQYTSDFAVVRRPSEGGRQVSSLTPVYWSGVKYSAGQPCKDGEHQGDACGANTRKIAP</sequence>
<organism evidence="1 2">
    <name type="scientific">Lentzea miocenica</name>
    <dbReference type="NCBI Taxonomy" id="3095431"/>
    <lineage>
        <taxon>Bacteria</taxon>
        <taxon>Bacillati</taxon>
        <taxon>Actinomycetota</taxon>
        <taxon>Actinomycetes</taxon>
        <taxon>Pseudonocardiales</taxon>
        <taxon>Pseudonocardiaceae</taxon>
        <taxon>Lentzea</taxon>
    </lineage>
</organism>
<proteinExistence type="predicted"/>
<reference evidence="1 2" key="1">
    <citation type="submission" date="2023-11" db="EMBL/GenBank/DDBJ databases">
        <title>Lentzea sokolovensis, sp. nov., Lentzea kristufkii, sp. nov., and Lentzea miocenensis, sp. nov., rare actinobacteria from Sokolov Coal Basin, Miocene lacustrine sediment, Czech Republic.</title>
        <authorList>
            <person name="Lara A."/>
            <person name="Kotroba L."/>
            <person name="Nouioui I."/>
            <person name="Neumann-Schaal M."/>
            <person name="Mast Y."/>
            <person name="Chronakova A."/>
        </authorList>
    </citation>
    <scope>NUCLEOTIDE SEQUENCE [LARGE SCALE GENOMIC DNA]</scope>
    <source>
        <strain evidence="1 2">BCCO 10_0856</strain>
    </source>
</reference>
<dbReference type="RefSeq" id="WP_319964398.1">
    <property type="nucleotide sequence ID" value="NZ_JAXAVW010000003.1"/>
</dbReference>
<accession>A0ABU4STZ9</accession>
<name>A0ABU4STZ9_9PSEU</name>
<dbReference type="EMBL" id="JAXAVW010000003">
    <property type="protein sequence ID" value="MDX8029390.1"/>
    <property type="molecule type" value="Genomic_DNA"/>
</dbReference>
<dbReference type="Proteomes" id="UP001285521">
    <property type="component" value="Unassembled WGS sequence"/>
</dbReference>
<comment type="caution">
    <text evidence="1">The sequence shown here is derived from an EMBL/GenBank/DDBJ whole genome shotgun (WGS) entry which is preliminary data.</text>
</comment>
<evidence type="ECO:0000313" key="1">
    <source>
        <dbReference type="EMBL" id="MDX8029390.1"/>
    </source>
</evidence>
<reference evidence="1 2" key="2">
    <citation type="submission" date="2023-11" db="EMBL/GenBank/DDBJ databases">
        <authorList>
            <person name="Lara A.C."/>
            <person name="Chronakova A."/>
        </authorList>
    </citation>
    <scope>NUCLEOTIDE SEQUENCE [LARGE SCALE GENOMIC DNA]</scope>
    <source>
        <strain evidence="1 2">BCCO 10_0856</strain>
    </source>
</reference>
<protein>
    <submittedName>
        <fullName evidence="1">Uncharacterized protein</fullName>
    </submittedName>
</protein>
<gene>
    <name evidence="1" type="ORF">SK803_04170</name>
</gene>
<keyword evidence="2" id="KW-1185">Reference proteome</keyword>